<sequence>MDVKPIEVEVYETIDGKAPFSNWIMKLKNVQASARILLRLDRAKQGNLGDHKFISDGMFELRVDTGAGYRVYFGRISDNQIVVLWAGDKSTQARDIEKALALWIDYRSREDA</sequence>
<dbReference type="Proteomes" id="UP000607397">
    <property type="component" value="Unassembled WGS sequence"/>
</dbReference>
<organism evidence="1 2">
    <name type="scientific">Petrachloros mirabilis ULC683</name>
    <dbReference type="NCBI Taxonomy" id="2781853"/>
    <lineage>
        <taxon>Bacteria</taxon>
        <taxon>Bacillati</taxon>
        <taxon>Cyanobacteriota</taxon>
        <taxon>Cyanophyceae</taxon>
        <taxon>Synechococcales</taxon>
        <taxon>Petrachlorosaceae</taxon>
        <taxon>Petrachloros</taxon>
        <taxon>Petrachloros mirabilis</taxon>
    </lineage>
</organism>
<dbReference type="PANTHER" id="PTHR41791">
    <property type="entry name" value="SSL7039 PROTEIN"/>
    <property type="match status" value="1"/>
</dbReference>
<accession>A0A8K2A013</accession>
<dbReference type="InterPro" id="IPR014056">
    <property type="entry name" value="TypeIITA-like_toxin_pred"/>
</dbReference>
<dbReference type="Pfam" id="PF05973">
    <property type="entry name" value="Gp49"/>
    <property type="match status" value="1"/>
</dbReference>
<comment type="caution">
    <text evidence="1">The sequence shown here is derived from an EMBL/GenBank/DDBJ whole genome shotgun (WGS) entry which is preliminary data.</text>
</comment>
<dbReference type="PIRSF" id="PIRSF028744">
    <property type="entry name" value="Addict_mod_HI1419"/>
    <property type="match status" value="1"/>
</dbReference>
<name>A0A8K2A013_9CYAN</name>
<protein>
    <submittedName>
        <fullName evidence="1">Type II toxin-antitoxin system RelE/ParE family toxin</fullName>
    </submittedName>
</protein>
<keyword evidence="2" id="KW-1185">Reference proteome</keyword>
<evidence type="ECO:0000313" key="1">
    <source>
        <dbReference type="EMBL" id="NCJ06947.1"/>
    </source>
</evidence>
<dbReference type="EMBL" id="WVIC01000018">
    <property type="protein sequence ID" value="NCJ06947.1"/>
    <property type="molecule type" value="Genomic_DNA"/>
</dbReference>
<dbReference type="InterPro" id="IPR009241">
    <property type="entry name" value="HigB-like"/>
</dbReference>
<evidence type="ECO:0000313" key="2">
    <source>
        <dbReference type="Proteomes" id="UP000607397"/>
    </source>
</evidence>
<dbReference type="AlphaFoldDB" id="A0A8K2A013"/>
<dbReference type="NCBIfam" id="TIGR02683">
    <property type="entry name" value="upstrm_HI1419"/>
    <property type="match status" value="1"/>
</dbReference>
<reference evidence="1" key="1">
    <citation type="submission" date="2019-12" db="EMBL/GenBank/DDBJ databases">
        <title>High-Quality draft genome sequences of three cyanobacteria isolated from the limestone walls of the Old Cathedral of Coimbra.</title>
        <authorList>
            <person name="Tiago I."/>
            <person name="Soares F."/>
            <person name="Portugal A."/>
        </authorList>
    </citation>
    <scope>NUCLEOTIDE SEQUENCE [LARGE SCALE GENOMIC DNA]</scope>
    <source>
        <strain evidence="1">C</strain>
    </source>
</reference>
<gene>
    <name evidence="1" type="ORF">GS597_10585</name>
</gene>
<proteinExistence type="predicted"/>
<dbReference type="PANTHER" id="PTHR41791:SF1">
    <property type="entry name" value="SSL7039 PROTEIN"/>
    <property type="match status" value="1"/>
</dbReference>